<sequence length="113" mass="12836">MLEGSISLVDEADRASRDHPLSEAKAIFFVRDFEGDRERRDILFHDGAELLQNLWVRVTFPDGEALEGFVQNDAAYLHAQGFFLTPTDPTSNNVLVYIIKSQIKEFQVLGLRP</sequence>
<protein>
    <submittedName>
        <fullName evidence="1">Uncharacterized protein</fullName>
    </submittedName>
</protein>
<organism evidence="1 2">
    <name type="scientific">Terriglobus albidus</name>
    <dbReference type="NCBI Taxonomy" id="1592106"/>
    <lineage>
        <taxon>Bacteria</taxon>
        <taxon>Pseudomonadati</taxon>
        <taxon>Acidobacteriota</taxon>
        <taxon>Terriglobia</taxon>
        <taxon>Terriglobales</taxon>
        <taxon>Acidobacteriaceae</taxon>
        <taxon>Terriglobus</taxon>
    </lineage>
</organism>
<reference evidence="1 2" key="1">
    <citation type="submission" date="2019-08" db="EMBL/GenBank/DDBJ databases">
        <title>Complete genome sequence of Terriglobus albidus strain ORNL.</title>
        <authorList>
            <person name="Podar M."/>
        </authorList>
    </citation>
    <scope>NUCLEOTIDE SEQUENCE [LARGE SCALE GENOMIC DNA]</scope>
    <source>
        <strain evidence="1 2">ORNL</strain>
    </source>
</reference>
<accession>A0A5B9EFV7</accession>
<gene>
    <name evidence="1" type="ORF">FTW19_17645</name>
</gene>
<dbReference type="Pfam" id="PF22478">
    <property type="entry name" value="DUF6982"/>
    <property type="match status" value="1"/>
</dbReference>
<keyword evidence="2" id="KW-1185">Reference proteome</keyword>
<dbReference type="EMBL" id="CP042806">
    <property type="protein sequence ID" value="QEE29650.1"/>
    <property type="molecule type" value="Genomic_DNA"/>
</dbReference>
<proteinExistence type="predicted"/>
<name>A0A5B9EFV7_9BACT</name>
<dbReference type="AlphaFoldDB" id="A0A5B9EFV7"/>
<evidence type="ECO:0000313" key="1">
    <source>
        <dbReference type="EMBL" id="QEE29650.1"/>
    </source>
</evidence>
<dbReference type="InterPro" id="IPR054251">
    <property type="entry name" value="DUF6982"/>
</dbReference>
<dbReference type="Proteomes" id="UP000321820">
    <property type="component" value="Chromosome"/>
</dbReference>
<evidence type="ECO:0000313" key="2">
    <source>
        <dbReference type="Proteomes" id="UP000321820"/>
    </source>
</evidence>
<dbReference type="KEGG" id="talb:FTW19_17645"/>
<dbReference type="OrthoDB" id="120219at2"/>